<dbReference type="InterPro" id="IPR016161">
    <property type="entry name" value="Ald_DH/histidinol_DH"/>
</dbReference>
<evidence type="ECO:0000259" key="4">
    <source>
        <dbReference type="Pfam" id="PF00171"/>
    </source>
</evidence>
<evidence type="ECO:0000256" key="2">
    <source>
        <dbReference type="ARBA" id="ARBA00023002"/>
    </source>
</evidence>
<evidence type="ECO:0000256" key="3">
    <source>
        <dbReference type="ARBA" id="ARBA00023027"/>
    </source>
</evidence>
<dbReference type="EMBL" id="SBLC01000016">
    <property type="protein sequence ID" value="RWY40415.1"/>
    <property type="molecule type" value="Genomic_DNA"/>
</dbReference>
<proteinExistence type="inferred from homology"/>
<dbReference type="GO" id="GO:0016620">
    <property type="term" value="F:oxidoreductase activity, acting on the aldehyde or oxo group of donors, NAD or NADP as acceptor"/>
    <property type="evidence" value="ECO:0007669"/>
    <property type="project" value="InterPro"/>
</dbReference>
<protein>
    <submittedName>
        <fullName evidence="5">Aldehyde dehydrogenase family protein</fullName>
    </submittedName>
</protein>
<dbReference type="AlphaFoldDB" id="A0A3S3UTZ8"/>
<dbReference type="PANTHER" id="PTHR42986">
    <property type="entry name" value="BENZALDEHYDE DEHYDROGENASE YFMT"/>
    <property type="match status" value="1"/>
</dbReference>
<dbReference type="InterPro" id="IPR016163">
    <property type="entry name" value="Ald_DH_C"/>
</dbReference>
<reference evidence="5 6" key="1">
    <citation type="journal article" date="2015" name="Int. J. Syst. Evol. Microbiol.">
        <title>Gemmobacter intermedius sp. nov., isolated from a white stork (Ciconia ciconia).</title>
        <authorList>
            <person name="Kampfer P."/>
            <person name="Jerzak L."/>
            <person name="Wilharm G."/>
            <person name="Golke J."/>
            <person name="Busse H.J."/>
            <person name="Glaeser S.P."/>
        </authorList>
    </citation>
    <scope>NUCLEOTIDE SEQUENCE [LARGE SCALE GENOMIC DNA]</scope>
    <source>
        <strain evidence="5 6">119/4</strain>
    </source>
</reference>
<dbReference type="Proteomes" id="UP000287168">
    <property type="component" value="Unassembled WGS sequence"/>
</dbReference>
<organism evidence="5 6">
    <name type="scientific">Falsigemmobacter intermedius</name>
    <dbReference type="NCBI Taxonomy" id="1553448"/>
    <lineage>
        <taxon>Bacteria</taxon>
        <taxon>Pseudomonadati</taxon>
        <taxon>Pseudomonadota</taxon>
        <taxon>Alphaproteobacteria</taxon>
        <taxon>Rhodobacterales</taxon>
        <taxon>Paracoccaceae</taxon>
        <taxon>Falsigemmobacter</taxon>
    </lineage>
</organism>
<evidence type="ECO:0000256" key="1">
    <source>
        <dbReference type="ARBA" id="ARBA00009986"/>
    </source>
</evidence>
<dbReference type="Pfam" id="PF00171">
    <property type="entry name" value="Aldedh"/>
    <property type="match status" value="1"/>
</dbReference>
<keyword evidence="2" id="KW-0560">Oxidoreductase</keyword>
<evidence type="ECO:0000313" key="5">
    <source>
        <dbReference type="EMBL" id="RWY40415.1"/>
    </source>
</evidence>
<dbReference type="PANTHER" id="PTHR42986:SF1">
    <property type="entry name" value="BENZALDEHYDE DEHYDROGENASE YFMT"/>
    <property type="match status" value="1"/>
</dbReference>
<evidence type="ECO:0000313" key="6">
    <source>
        <dbReference type="Proteomes" id="UP000287168"/>
    </source>
</evidence>
<keyword evidence="6" id="KW-1185">Reference proteome</keyword>
<dbReference type="InterPro" id="IPR016162">
    <property type="entry name" value="Ald_DH_N"/>
</dbReference>
<dbReference type="InterPro" id="IPR015590">
    <property type="entry name" value="Aldehyde_DH_dom"/>
</dbReference>
<comment type="similarity">
    <text evidence="1">Belongs to the aldehyde dehydrogenase family.</text>
</comment>
<dbReference type="RefSeq" id="WP_128489571.1">
    <property type="nucleotide sequence ID" value="NZ_JBHLXB010000001.1"/>
</dbReference>
<gene>
    <name evidence="5" type="ORF">EP867_12130</name>
</gene>
<dbReference type="Gene3D" id="3.40.605.10">
    <property type="entry name" value="Aldehyde Dehydrogenase, Chain A, domain 1"/>
    <property type="match status" value="1"/>
</dbReference>
<dbReference type="SUPFAM" id="SSF53720">
    <property type="entry name" value="ALDH-like"/>
    <property type="match status" value="1"/>
</dbReference>
<dbReference type="OrthoDB" id="9812625at2"/>
<comment type="caution">
    <text evidence="5">The sequence shown here is derived from an EMBL/GenBank/DDBJ whole genome shotgun (WGS) entry which is preliminary data.</text>
</comment>
<accession>A0A3S3UTZ8</accession>
<keyword evidence="3" id="KW-0520">NAD</keyword>
<sequence length="477" mass="50652">MPDDRHPDPARSAHVVLGGECLRLNPADGSIASRVPALRGPQARRLANQAAMAFGDWSQTPGDARAAILRRAAELLDLRAEGLTRLMRDEIGATRPWAEFNLAQGRAQLLAAADLATSPLLGEVELAGHLLRREAAGVCLGIAPWNAPLALGLRAVAMALACGNSVILKASELCAGSHLEIGRLLRDAGLPEGVLQIVTHAPEHAREVVSALISHEVVRRVNFTGSTRVGREVAQMAAASLKRCLLGLSGKAALIVREDADIEGAARAAAWGAFVNQGQVCMSTDRIILDEKIADAFTARLLHHTAELRADGTASGPVISEASVRRLSDLMDDARSRGARVLCGGEARGVFMEPAVLDGVDPSMRVWHEELFGPLVVLCRAESDEDAVSLANDCGYGLSAAIWSRDQTRATELARRIEAGMCHINRPTVLDDAALPVGGVKDSGYGRFGTQAALEEFTEVHWTALPGNSCDSRTTVV</sequence>
<name>A0A3S3UTZ8_9RHOB</name>
<feature type="domain" description="Aldehyde dehydrogenase" evidence="4">
    <location>
        <begin position="24"/>
        <end position="462"/>
    </location>
</feature>
<dbReference type="Gene3D" id="3.40.309.10">
    <property type="entry name" value="Aldehyde Dehydrogenase, Chain A, domain 2"/>
    <property type="match status" value="1"/>
</dbReference>